<accession>A0A6S4PIX4</accession>
<proteinExistence type="predicted"/>
<dbReference type="GeneID" id="55412300"/>
<name>A0A6S4PIX4_9CAUD</name>
<dbReference type="EMBL" id="AP013549">
    <property type="protein sequence ID" value="BAQ94476.1"/>
    <property type="molecule type" value="Genomic_DNA"/>
</dbReference>
<reference evidence="1 2" key="1">
    <citation type="journal article" date="2013" name="PLoS Genet.">
        <title>Expanding the Marine Virosphere Using Metagenomics.</title>
        <authorList>
            <person name="Mizuno C.M."/>
            <person name="Rodriguez-Valera F."/>
            <person name="Kimes N.E."/>
            <person name="Ghai R."/>
        </authorList>
    </citation>
    <scope>NUCLEOTIDE SEQUENCE [LARGE SCALE GENOMIC DNA]</scope>
    <source>
        <strain evidence="1">UvMED-CGR-U-MedDCM-OCT-S39-C11</strain>
    </source>
</reference>
<keyword evidence="2" id="KW-1185">Reference proteome</keyword>
<dbReference type="KEGG" id="vg:55412300"/>
<evidence type="ECO:0000313" key="2">
    <source>
        <dbReference type="Proteomes" id="UP000505326"/>
    </source>
</evidence>
<evidence type="ECO:0000313" key="1">
    <source>
        <dbReference type="EMBL" id="BAQ94476.1"/>
    </source>
</evidence>
<dbReference type="Proteomes" id="UP000505326">
    <property type="component" value="Segment"/>
</dbReference>
<sequence length="51" mass="5622">MLPYAHPQGGKNIFPYIALAAYKLATESLSISNCIVPIYKQLEDILIGSVR</sequence>
<protein>
    <submittedName>
        <fullName evidence="1">Uncharacterized protein</fullName>
    </submittedName>
</protein>
<dbReference type="RefSeq" id="YP_009777973.1">
    <property type="nucleotide sequence ID" value="NC_047708.1"/>
</dbReference>
<organism evidence="1 2">
    <name type="scientific">uncultured phage_MedDCM-OCT-S39-C11</name>
    <dbReference type="NCBI Taxonomy" id="2740805"/>
    <lineage>
        <taxon>Viruses</taxon>
        <taxon>Duplodnaviria</taxon>
        <taxon>Heunggongvirae</taxon>
        <taxon>Uroviricota</taxon>
        <taxon>Caudoviricetes</taxon>
        <taxon>Autographivirales</taxon>
        <taxon>Krakvirus</taxon>
        <taxon>Krakvirus S39C11</taxon>
    </lineage>
</organism>